<dbReference type="Gene3D" id="2.60.40.10">
    <property type="entry name" value="Immunoglobulins"/>
    <property type="match status" value="15"/>
</dbReference>
<feature type="domain" description="Ig-like" evidence="8">
    <location>
        <begin position="1196"/>
        <end position="1287"/>
    </location>
</feature>
<dbReference type="Pfam" id="PF07679">
    <property type="entry name" value="I-set"/>
    <property type="match status" value="15"/>
</dbReference>
<sequence length="1521" mass="167579">MVQKRQGNHTYLQGSTQERLTTDSSCDLTVILPAEEAGLGGEGEDKQPRFVKGLEDQTVPIGQPLELEIKTAGNPKKIRWFKNGEELPAGISDKIRAEKIDDNHYKLIIPKALIDDSGDYAVEIENDAGKAKSAAKIVVEPVPEFLKPLKDLDVVEGELAEFSCATNCKPKNVKWYKNGTEVKADNRIEIKDIDDGFQLTLKWALKDDFGDYKIVLINSAGQAESSAKLTVRKASSELPKIVKGLLDQIVAEGDELVFEIKVQGDVNEVKWRKDGQPADKNSRAKIEKIDDETYRLTIPRSELADAGEYEVQAINDAGKAVSSAHAEVDQLPKIVKGLLPDEISEGDDHLFRVEVSAPVRDVKWYKNGVEIKPSPHFKLKDISPKKYELEIDKALLDDGATYKVVLANKAGECDSSAELTVQKPNVIKLVKGLQDVTVDQGEPLELSCKIEGTPASVKWLKNGKEVQPDERIKLISDPSTGEYSLSIADSIPTDGAAYRVVFTNDKGAEVSSGAIAHVKTKKAEPTTSPANFLSPLQDTAVPEGETLTLKCQVGGDPQPTLKWYRNGVELLPDDRIAIRLALNGEATLRIRDSTQSDAGEFRVEAVNEAGKAESKCQVSVISGEEQPSAPKFVRGVPAPTLSWFLNGKPMEEDDRVTIEDMLDGNWCLTIKDIQESDFGTIKCIAKNENGKDECEASFAPSKDWLANKKLLEGYAPRWNVPLWDRRVPEGHPMSIECHVDAKPGAEIEWTFNGKPLKSSDHLEIYNSPDGACRVKIEKFQKEHIGNYKCTATNTHGQADTRANLNYDVDEDEQAETKKEYPPKFNPGLADVNLNAKQQLQLTCHVDAIPKAGVIWYKDGLPLKSNDKISIENDLESGDCCLTIDEVDAGDAGAYSKCEEQKEEFKKEGAEPFFTRGLIDQYIDRGETLTFHCEVTGDPQPEIKWYRNGVLLNPPTASQLKTCLMANANWSSKSANAHVDMNLSQVEKKPVDVGEAPRFIIPLEDLTVMVGSAINMECKVTGVPMPTLKWSKDGGPLREDFRFEWDNDAASGTYRLHIRESNINDEGTYRCVATNESGSATTKSFVKMDDGSADVRVQEGQPLKLECRIEGSPLPGLVWYKDGEKVASSDRLQLEQDPDGRARLIIPKCTMDDDGIYRVIATNPHGSAHDKCTATVKRAPTEIDDTPRDAFDANKAPKVLIPLENVKVPEGEPFKLMCKFSGDPRCAIKWFKDGERVYAYGRCQLLEHDDGTCELVVDSANKSDAGTYRCVAENIYGTARTSGEVTVQLKDKKPSNLEDQISSGKAPGFTIPLTMKTAKPGDKVLFECLPHGNPFPNIKWMKDGIELLPGDGIQIEALPDGTQTLLLDNVNLLLKDSSDVLIGDRAPKTNGELENGGPPEESKPRIRRGLYNQSIHQGSSVEMVVCATGWPTPTVKWFKDGEPLESEGPEGRLIIWTDERGVHHLAIVNLQPSDEGEYSLVATNPLGEARTAGTLGVIQPQELVERTMDDMECHSHLDSSDS</sequence>
<feature type="compositionally biased region" description="Low complexity" evidence="7">
    <location>
        <begin position="1389"/>
        <end position="1398"/>
    </location>
</feature>
<dbReference type="GO" id="GO:0031672">
    <property type="term" value="C:A band"/>
    <property type="evidence" value="ECO:0007669"/>
    <property type="project" value="UniProtKB-SubCell"/>
</dbReference>
<reference evidence="10" key="1">
    <citation type="submission" date="2022-11" db="UniProtKB">
        <authorList>
            <consortium name="WormBaseParasite"/>
        </authorList>
    </citation>
    <scope>IDENTIFICATION</scope>
</reference>
<keyword evidence="3" id="KW-0963">Cytoplasm</keyword>
<evidence type="ECO:0000259" key="8">
    <source>
        <dbReference type="PROSITE" id="PS50835"/>
    </source>
</evidence>
<evidence type="ECO:0000256" key="3">
    <source>
        <dbReference type="ARBA" id="ARBA00022490"/>
    </source>
</evidence>
<feature type="domain" description="Ig-like" evidence="8">
    <location>
        <begin position="239"/>
        <end position="329"/>
    </location>
</feature>
<keyword evidence="4" id="KW-0677">Repeat</keyword>
<feature type="domain" description="Ig-like" evidence="8">
    <location>
        <begin position="529"/>
        <end position="619"/>
    </location>
</feature>
<feature type="compositionally biased region" description="Polar residues" evidence="7">
    <location>
        <begin position="8"/>
        <end position="23"/>
    </location>
</feature>
<dbReference type="PROSITE" id="PS50835">
    <property type="entry name" value="IG_LIKE"/>
    <property type="match status" value="15"/>
</dbReference>
<dbReference type="SMART" id="SM00408">
    <property type="entry name" value="IGc2"/>
    <property type="match status" value="13"/>
</dbReference>
<name>A0A915E306_9BILA</name>
<feature type="domain" description="Ig-like" evidence="8">
    <location>
        <begin position="637"/>
        <end position="699"/>
    </location>
</feature>
<keyword evidence="6" id="KW-0393">Immunoglobulin domain</keyword>
<evidence type="ECO:0000256" key="7">
    <source>
        <dbReference type="SAM" id="MobiDB-lite"/>
    </source>
</evidence>
<dbReference type="SMART" id="SM00409">
    <property type="entry name" value="IG"/>
    <property type="match status" value="12"/>
</dbReference>
<dbReference type="InterPro" id="IPR003599">
    <property type="entry name" value="Ig_sub"/>
</dbReference>
<feature type="region of interest" description="Disordered" evidence="7">
    <location>
        <begin position="1"/>
        <end position="23"/>
    </location>
</feature>
<comment type="similarity">
    <text evidence="2">Belongs to the protein kinase superfamily. CAMK Ser/Thr protein kinase family.</text>
</comment>
<protein>
    <submittedName>
        <fullName evidence="10">Ig-like domain-containing protein</fullName>
    </submittedName>
</protein>
<keyword evidence="9" id="KW-1185">Reference proteome</keyword>
<dbReference type="SUPFAM" id="SSF48726">
    <property type="entry name" value="Immunoglobulin"/>
    <property type="match status" value="15"/>
</dbReference>
<feature type="domain" description="Ig-like" evidence="8">
    <location>
        <begin position="48"/>
        <end position="138"/>
    </location>
</feature>
<evidence type="ECO:0000256" key="1">
    <source>
        <dbReference type="ARBA" id="ARBA00004161"/>
    </source>
</evidence>
<feature type="domain" description="Ig-like" evidence="8">
    <location>
        <begin position="996"/>
        <end position="1086"/>
    </location>
</feature>
<evidence type="ECO:0000256" key="6">
    <source>
        <dbReference type="ARBA" id="ARBA00023319"/>
    </source>
</evidence>
<feature type="domain" description="Ig-like" evidence="8">
    <location>
        <begin position="911"/>
        <end position="948"/>
    </location>
</feature>
<dbReference type="FunFam" id="2.60.40.10:FF:000345">
    <property type="entry name" value="Muscle M-line assembly protein unc-89"/>
    <property type="match status" value="4"/>
</dbReference>
<dbReference type="InterPro" id="IPR013098">
    <property type="entry name" value="Ig_I-set"/>
</dbReference>
<organism evidence="9 10">
    <name type="scientific">Ditylenchus dipsaci</name>
    <dbReference type="NCBI Taxonomy" id="166011"/>
    <lineage>
        <taxon>Eukaryota</taxon>
        <taxon>Metazoa</taxon>
        <taxon>Ecdysozoa</taxon>
        <taxon>Nematoda</taxon>
        <taxon>Chromadorea</taxon>
        <taxon>Rhabditida</taxon>
        <taxon>Tylenchina</taxon>
        <taxon>Tylenchomorpha</taxon>
        <taxon>Sphaerularioidea</taxon>
        <taxon>Anguinidae</taxon>
        <taxon>Anguininae</taxon>
        <taxon>Ditylenchus</taxon>
    </lineage>
</organism>
<dbReference type="InterPro" id="IPR003598">
    <property type="entry name" value="Ig_sub2"/>
</dbReference>
<dbReference type="Proteomes" id="UP000887574">
    <property type="component" value="Unplaced"/>
</dbReference>
<keyword evidence="5" id="KW-1015">Disulfide bond</keyword>
<feature type="domain" description="Ig-like" evidence="8">
    <location>
        <begin position="822"/>
        <end position="895"/>
    </location>
</feature>
<proteinExistence type="inferred from homology"/>
<dbReference type="CDD" id="cd00096">
    <property type="entry name" value="Ig"/>
    <property type="match status" value="1"/>
</dbReference>
<feature type="domain" description="Ig-like" evidence="8">
    <location>
        <begin position="1403"/>
        <end position="1495"/>
    </location>
</feature>
<feature type="domain" description="Ig-like" evidence="8">
    <location>
        <begin position="1096"/>
        <end position="1176"/>
    </location>
</feature>
<evidence type="ECO:0000256" key="5">
    <source>
        <dbReference type="ARBA" id="ARBA00023157"/>
    </source>
</evidence>
<dbReference type="PANTHER" id="PTHR47633">
    <property type="entry name" value="IMMUNOGLOBULIN"/>
    <property type="match status" value="1"/>
</dbReference>
<dbReference type="InterPro" id="IPR036179">
    <property type="entry name" value="Ig-like_dom_sf"/>
</dbReference>
<evidence type="ECO:0000256" key="2">
    <source>
        <dbReference type="ARBA" id="ARBA00006692"/>
    </source>
</evidence>
<feature type="domain" description="Ig-like" evidence="8">
    <location>
        <begin position="1306"/>
        <end position="1343"/>
    </location>
</feature>
<feature type="domain" description="Ig-like" evidence="8">
    <location>
        <begin position="424"/>
        <end position="516"/>
    </location>
</feature>
<evidence type="ECO:0000313" key="10">
    <source>
        <dbReference type="WBParaSite" id="jg25936"/>
    </source>
</evidence>
<comment type="subcellular location">
    <subcellularLocation>
        <location evidence="1">Cytoplasm</location>
        <location evidence="1">Myofibril</location>
        <location evidence="1">Sarcomere</location>
        <location evidence="1">A band</location>
    </subcellularLocation>
</comment>
<dbReference type="FunFam" id="2.60.40.10:FF:000032">
    <property type="entry name" value="palladin isoform X1"/>
    <property type="match status" value="1"/>
</dbReference>
<feature type="domain" description="Ig-like" evidence="8">
    <location>
        <begin position="143"/>
        <end position="230"/>
    </location>
</feature>
<dbReference type="InterPro" id="IPR013783">
    <property type="entry name" value="Ig-like_fold"/>
</dbReference>
<dbReference type="WBParaSite" id="jg25936">
    <property type="protein sequence ID" value="jg25936"/>
    <property type="gene ID" value="jg25936"/>
</dbReference>
<evidence type="ECO:0000256" key="4">
    <source>
        <dbReference type="ARBA" id="ARBA00022737"/>
    </source>
</evidence>
<dbReference type="FunFam" id="2.60.40.10:FF:000107">
    <property type="entry name" value="Myosin, light chain kinase a"/>
    <property type="match status" value="3"/>
</dbReference>
<evidence type="ECO:0000313" key="9">
    <source>
        <dbReference type="Proteomes" id="UP000887574"/>
    </source>
</evidence>
<dbReference type="PANTHER" id="PTHR47633:SF4">
    <property type="entry name" value="MYOPALLADIN ISOFORM X1"/>
    <property type="match status" value="1"/>
</dbReference>
<feature type="domain" description="Ig-like" evidence="8">
    <location>
        <begin position="716"/>
        <end position="805"/>
    </location>
</feature>
<accession>A0A915E306</accession>
<dbReference type="InterPro" id="IPR007110">
    <property type="entry name" value="Ig-like_dom"/>
</dbReference>
<feature type="domain" description="Ig-like" evidence="8">
    <location>
        <begin position="332"/>
        <end position="420"/>
    </location>
</feature>
<feature type="region of interest" description="Disordered" evidence="7">
    <location>
        <begin position="1382"/>
        <end position="1405"/>
    </location>
</feature>